<evidence type="ECO:0000313" key="3">
    <source>
        <dbReference type="Proteomes" id="UP000276133"/>
    </source>
</evidence>
<sequence>LNKIKKNEENAILESDQDPGIESEPTPKSSKKQKPNDAVLSIENTCKTCNAVMKEKKSFLLLNMFFYID</sequence>
<feature type="non-terminal residue" evidence="2">
    <location>
        <position position="1"/>
    </location>
</feature>
<dbReference type="EMBL" id="REGN01011046">
    <property type="protein sequence ID" value="RMZ97980.1"/>
    <property type="molecule type" value="Genomic_DNA"/>
</dbReference>
<organism evidence="2 3">
    <name type="scientific">Brachionus plicatilis</name>
    <name type="common">Marine rotifer</name>
    <name type="synonym">Brachionus muelleri</name>
    <dbReference type="NCBI Taxonomy" id="10195"/>
    <lineage>
        <taxon>Eukaryota</taxon>
        <taxon>Metazoa</taxon>
        <taxon>Spiralia</taxon>
        <taxon>Gnathifera</taxon>
        <taxon>Rotifera</taxon>
        <taxon>Eurotatoria</taxon>
        <taxon>Monogononta</taxon>
        <taxon>Pseudotrocha</taxon>
        <taxon>Ploima</taxon>
        <taxon>Brachionidae</taxon>
        <taxon>Brachionus</taxon>
    </lineage>
</organism>
<accession>A0A3M7PGY1</accession>
<proteinExistence type="predicted"/>
<comment type="caution">
    <text evidence="2">The sequence shown here is derived from an EMBL/GenBank/DDBJ whole genome shotgun (WGS) entry which is preliminary data.</text>
</comment>
<evidence type="ECO:0000256" key="1">
    <source>
        <dbReference type="SAM" id="MobiDB-lite"/>
    </source>
</evidence>
<gene>
    <name evidence="2" type="ORF">BpHYR1_029318</name>
</gene>
<feature type="region of interest" description="Disordered" evidence="1">
    <location>
        <begin position="1"/>
        <end position="37"/>
    </location>
</feature>
<reference evidence="2 3" key="1">
    <citation type="journal article" date="2018" name="Sci. Rep.">
        <title>Genomic signatures of local adaptation to the degree of environmental predictability in rotifers.</title>
        <authorList>
            <person name="Franch-Gras L."/>
            <person name="Hahn C."/>
            <person name="Garcia-Roger E.M."/>
            <person name="Carmona M.J."/>
            <person name="Serra M."/>
            <person name="Gomez A."/>
        </authorList>
    </citation>
    <scope>NUCLEOTIDE SEQUENCE [LARGE SCALE GENOMIC DNA]</scope>
    <source>
        <strain evidence="2">HYR1</strain>
    </source>
</reference>
<name>A0A3M7PGY1_BRAPC</name>
<protein>
    <submittedName>
        <fullName evidence="2">Uncharacterized protein</fullName>
    </submittedName>
</protein>
<dbReference type="Proteomes" id="UP000276133">
    <property type="component" value="Unassembled WGS sequence"/>
</dbReference>
<keyword evidence="3" id="KW-1185">Reference proteome</keyword>
<dbReference type="AlphaFoldDB" id="A0A3M7PGY1"/>
<evidence type="ECO:0000313" key="2">
    <source>
        <dbReference type="EMBL" id="RMZ97980.1"/>
    </source>
</evidence>